<dbReference type="PATRIC" id="fig|157838.3.peg.2144"/>
<name>A0A0Q3WWJ1_9BACI</name>
<comment type="caution">
    <text evidence="1">The sequence shown here is derived from an EMBL/GenBank/DDBJ whole genome shotgun (WGS) entry which is preliminary data.</text>
</comment>
<dbReference type="STRING" id="157838.AN964_09765"/>
<sequence length="72" mass="8440">MEHIIKVQRNYQGDIISFETSEGRIISYLKALMETENGKIEGTNIEWNHDGHACLYNNDENDKYFSNFPPIF</sequence>
<proteinExistence type="predicted"/>
<gene>
    <name evidence="1" type="ORF">AN964_09765</name>
</gene>
<dbReference type="AlphaFoldDB" id="A0A0Q3WWJ1"/>
<protein>
    <recommendedName>
        <fullName evidence="3">DUF3892 domain-containing protein</fullName>
    </recommendedName>
</protein>
<dbReference type="EMBL" id="LJJC01000004">
    <property type="protein sequence ID" value="KQL53759.1"/>
    <property type="molecule type" value="Genomic_DNA"/>
</dbReference>
<dbReference type="Proteomes" id="UP000051888">
    <property type="component" value="Unassembled WGS sequence"/>
</dbReference>
<dbReference type="InterPro" id="IPR024997">
    <property type="entry name" value="DUF3892"/>
</dbReference>
<evidence type="ECO:0008006" key="3">
    <source>
        <dbReference type="Google" id="ProtNLM"/>
    </source>
</evidence>
<dbReference type="Pfam" id="PF13031">
    <property type="entry name" value="DUF3892"/>
    <property type="match status" value="1"/>
</dbReference>
<evidence type="ECO:0000313" key="1">
    <source>
        <dbReference type="EMBL" id="KQL53759.1"/>
    </source>
</evidence>
<reference evidence="1 2" key="1">
    <citation type="submission" date="2015-09" db="EMBL/GenBank/DDBJ databases">
        <title>Genome sequencing project for genomic taxonomy and phylogenomics of Bacillus-like bacteria.</title>
        <authorList>
            <person name="Liu B."/>
            <person name="Wang J."/>
            <person name="Zhu Y."/>
            <person name="Liu G."/>
            <person name="Chen Q."/>
            <person name="Chen Z."/>
            <person name="Lan J."/>
            <person name="Che J."/>
            <person name="Ge C."/>
            <person name="Shi H."/>
            <person name="Pan Z."/>
            <person name="Liu X."/>
        </authorList>
    </citation>
    <scope>NUCLEOTIDE SEQUENCE [LARGE SCALE GENOMIC DNA]</scope>
    <source>
        <strain evidence="1 2">LMG 18435</strain>
    </source>
</reference>
<accession>A0A0Q3WWJ1</accession>
<evidence type="ECO:0000313" key="2">
    <source>
        <dbReference type="Proteomes" id="UP000051888"/>
    </source>
</evidence>
<dbReference type="OrthoDB" id="1647761at2"/>
<organism evidence="1 2">
    <name type="scientific">Heyndrickxia shackletonii</name>
    <dbReference type="NCBI Taxonomy" id="157838"/>
    <lineage>
        <taxon>Bacteria</taxon>
        <taxon>Bacillati</taxon>
        <taxon>Bacillota</taxon>
        <taxon>Bacilli</taxon>
        <taxon>Bacillales</taxon>
        <taxon>Bacillaceae</taxon>
        <taxon>Heyndrickxia</taxon>
    </lineage>
</organism>
<dbReference type="RefSeq" id="WP_055739495.1">
    <property type="nucleotide sequence ID" value="NZ_JAAIWL010000013.1"/>
</dbReference>
<keyword evidence="2" id="KW-1185">Reference proteome</keyword>